<comment type="caution">
    <text evidence="8">The sequence shown here is derived from an EMBL/GenBank/DDBJ whole genome shotgun (WGS) entry which is preliminary data.</text>
</comment>
<dbReference type="InterPro" id="IPR023795">
    <property type="entry name" value="Serpin_CS"/>
</dbReference>
<sequence>MKLSIPVVVLIVFVKCKTITSTQLNRVSTLHANQSTRTQNPSHMLKNEWTGDGHLHFTFDLLNGIFMNSLDMKTGNLESIVFSPFSIQSVLMMIHLGAKGSTKSEIAKVLHLDVSENNVTFSKSHETFGQAVRSLLDDPNVCKSLHSANQIFVQENLPISNTYSLALQHYHMSAIKFVDFAKDSYQVLNVINDWIEKQTSHMIVNFLNSPPSPMTSMMAINAIRFKGDWQYRFDPSDTEKNAWFRMINGHTAKVEMMVAQLPVAYAYNSQLQTSIIELPYKTARLSFFILLPDDTFGLFTLLGSLNATVFANLIFSMRKVNNAQNTGRNAGVNIRIPKFTINSLPRITNILRNQLGLKSLFSNEDANLEAMFNRPISTVHMDELLHKAILRVDEHGSVGAAVSTSSIERVGTFTGPYFEADHPFVFLLMDKQTGLALFAGFYSGPSSGPNERNLPINKNNGGQVVPPTGNFVHSKDQ</sequence>
<dbReference type="InterPro" id="IPR042178">
    <property type="entry name" value="Serpin_sf_1"/>
</dbReference>
<dbReference type="PANTHER" id="PTHR11461:SF342">
    <property type="entry name" value="SERINE PROTEASE INHIBITOR 28DC"/>
    <property type="match status" value="1"/>
</dbReference>
<dbReference type="InterPro" id="IPR000215">
    <property type="entry name" value="Serpin_fam"/>
</dbReference>
<name>A0A9Q0MG09_BLOTA</name>
<evidence type="ECO:0000259" key="7">
    <source>
        <dbReference type="SMART" id="SM00093"/>
    </source>
</evidence>
<keyword evidence="5" id="KW-0812">Transmembrane</keyword>
<keyword evidence="6" id="KW-0732">Signal</keyword>
<evidence type="ECO:0000313" key="9">
    <source>
        <dbReference type="Proteomes" id="UP001142055"/>
    </source>
</evidence>
<keyword evidence="5" id="KW-1133">Transmembrane helix</keyword>
<reference evidence="8" key="1">
    <citation type="submission" date="2022-12" db="EMBL/GenBank/DDBJ databases">
        <title>Genome assemblies of Blomia tropicalis.</title>
        <authorList>
            <person name="Cui Y."/>
        </authorList>
    </citation>
    <scope>NUCLEOTIDE SEQUENCE</scope>
    <source>
        <tissue evidence="8">Adult mites</tissue>
    </source>
</reference>
<evidence type="ECO:0000256" key="6">
    <source>
        <dbReference type="SAM" id="SignalP"/>
    </source>
</evidence>
<dbReference type="PANTHER" id="PTHR11461">
    <property type="entry name" value="SERINE PROTEASE INHIBITOR, SERPIN"/>
    <property type="match status" value="1"/>
</dbReference>
<evidence type="ECO:0000313" key="8">
    <source>
        <dbReference type="EMBL" id="KAJ6225318.1"/>
    </source>
</evidence>
<dbReference type="InterPro" id="IPR036186">
    <property type="entry name" value="Serpin_sf"/>
</dbReference>
<dbReference type="AlphaFoldDB" id="A0A9Q0MG09"/>
<dbReference type="GO" id="GO:0005615">
    <property type="term" value="C:extracellular space"/>
    <property type="evidence" value="ECO:0007669"/>
    <property type="project" value="InterPro"/>
</dbReference>
<evidence type="ECO:0000256" key="4">
    <source>
        <dbReference type="SAM" id="MobiDB-lite"/>
    </source>
</evidence>
<dbReference type="Gene3D" id="2.30.39.10">
    <property type="entry name" value="Alpha-1-antitrypsin, domain 1"/>
    <property type="match status" value="1"/>
</dbReference>
<feature type="chain" id="PRO_5040178127" description="Serpin domain-containing protein" evidence="6">
    <location>
        <begin position="22"/>
        <end position="477"/>
    </location>
</feature>
<feature type="compositionally biased region" description="Polar residues" evidence="4">
    <location>
        <begin position="449"/>
        <end position="462"/>
    </location>
</feature>
<dbReference type="GO" id="GO:0004867">
    <property type="term" value="F:serine-type endopeptidase inhibitor activity"/>
    <property type="evidence" value="ECO:0007669"/>
    <property type="project" value="UniProtKB-KW"/>
</dbReference>
<dbReference type="InterPro" id="IPR042185">
    <property type="entry name" value="Serpin_sf_2"/>
</dbReference>
<accession>A0A9Q0MG09</accession>
<dbReference type="PROSITE" id="PS00284">
    <property type="entry name" value="SERPIN"/>
    <property type="match status" value="1"/>
</dbReference>
<evidence type="ECO:0000256" key="5">
    <source>
        <dbReference type="SAM" id="Phobius"/>
    </source>
</evidence>
<dbReference type="OMA" id="WFRMING"/>
<dbReference type="Pfam" id="PF00079">
    <property type="entry name" value="Serpin"/>
    <property type="match status" value="1"/>
</dbReference>
<dbReference type="SMART" id="SM00093">
    <property type="entry name" value="SERPIN"/>
    <property type="match status" value="1"/>
</dbReference>
<feature type="signal peptide" evidence="6">
    <location>
        <begin position="1"/>
        <end position="21"/>
    </location>
</feature>
<dbReference type="EMBL" id="JAPWDV010000001">
    <property type="protein sequence ID" value="KAJ6225318.1"/>
    <property type="molecule type" value="Genomic_DNA"/>
</dbReference>
<feature type="transmembrane region" description="Helical" evidence="5">
    <location>
        <begin position="296"/>
        <end position="315"/>
    </location>
</feature>
<dbReference type="CDD" id="cd00172">
    <property type="entry name" value="serpin"/>
    <property type="match status" value="1"/>
</dbReference>
<feature type="domain" description="Serpin" evidence="7">
    <location>
        <begin position="70"/>
        <end position="445"/>
    </location>
</feature>
<dbReference type="Gene3D" id="3.30.497.10">
    <property type="entry name" value="Antithrombin, subunit I, domain 2"/>
    <property type="match status" value="1"/>
</dbReference>
<proteinExistence type="inferred from homology"/>
<evidence type="ECO:0000256" key="2">
    <source>
        <dbReference type="ARBA" id="ARBA00022900"/>
    </source>
</evidence>
<feature type="region of interest" description="Disordered" evidence="4">
    <location>
        <begin position="449"/>
        <end position="477"/>
    </location>
</feature>
<organism evidence="8 9">
    <name type="scientific">Blomia tropicalis</name>
    <name type="common">Mite</name>
    <dbReference type="NCBI Taxonomy" id="40697"/>
    <lineage>
        <taxon>Eukaryota</taxon>
        <taxon>Metazoa</taxon>
        <taxon>Ecdysozoa</taxon>
        <taxon>Arthropoda</taxon>
        <taxon>Chelicerata</taxon>
        <taxon>Arachnida</taxon>
        <taxon>Acari</taxon>
        <taxon>Acariformes</taxon>
        <taxon>Sarcoptiformes</taxon>
        <taxon>Astigmata</taxon>
        <taxon>Glycyphagoidea</taxon>
        <taxon>Echimyopodidae</taxon>
        <taxon>Blomia</taxon>
    </lineage>
</organism>
<gene>
    <name evidence="8" type="ORF">RDWZM_003863</name>
</gene>
<keyword evidence="5" id="KW-0472">Membrane</keyword>
<comment type="similarity">
    <text evidence="3">Belongs to the serpin family.</text>
</comment>
<keyword evidence="2" id="KW-0722">Serine protease inhibitor</keyword>
<dbReference type="SUPFAM" id="SSF56574">
    <property type="entry name" value="Serpins"/>
    <property type="match status" value="1"/>
</dbReference>
<keyword evidence="1" id="KW-0646">Protease inhibitor</keyword>
<dbReference type="OrthoDB" id="9518664at2759"/>
<dbReference type="Proteomes" id="UP001142055">
    <property type="component" value="Chromosome 1"/>
</dbReference>
<protein>
    <recommendedName>
        <fullName evidence="7">Serpin domain-containing protein</fullName>
    </recommendedName>
</protein>
<evidence type="ECO:0000256" key="1">
    <source>
        <dbReference type="ARBA" id="ARBA00022690"/>
    </source>
</evidence>
<evidence type="ECO:0000256" key="3">
    <source>
        <dbReference type="RuleBase" id="RU000411"/>
    </source>
</evidence>
<dbReference type="InterPro" id="IPR023796">
    <property type="entry name" value="Serpin_dom"/>
</dbReference>
<keyword evidence="9" id="KW-1185">Reference proteome</keyword>